<dbReference type="InterPro" id="IPR021885">
    <property type="entry name" value="DUF3496"/>
</dbReference>
<dbReference type="Pfam" id="PF12001">
    <property type="entry name" value="DUF3496"/>
    <property type="match status" value="1"/>
</dbReference>
<evidence type="ECO:0000259" key="4">
    <source>
        <dbReference type="Pfam" id="PF14915"/>
    </source>
</evidence>
<feature type="coiled-coil region" evidence="2">
    <location>
        <begin position="24"/>
        <end position="128"/>
    </location>
</feature>
<reference evidence="5" key="2">
    <citation type="submission" date="2025-08" db="UniProtKB">
        <authorList>
            <consortium name="Ensembl"/>
        </authorList>
    </citation>
    <scope>IDENTIFICATION</scope>
</reference>
<dbReference type="InterPro" id="IPR040118">
    <property type="entry name" value="C144A/B/C"/>
</dbReference>
<accession>A0A8C5ELI6</accession>
<evidence type="ECO:0000313" key="5">
    <source>
        <dbReference type="Ensembl" id="ENSGWIP00000022805.1"/>
    </source>
</evidence>
<feature type="coiled-coil region" evidence="2">
    <location>
        <begin position="307"/>
        <end position="334"/>
    </location>
</feature>
<name>A0A8C5ELI6_GOUWI</name>
<feature type="domain" description="DUF3496" evidence="3">
    <location>
        <begin position="314"/>
        <end position="387"/>
    </location>
</feature>
<dbReference type="InterPro" id="IPR039497">
    <property type="entry name" value="CC144C-like_CC_dom"/>
</dbReference>
<dbReference type="PANTHER" id="PTHR22245">
    <property type="entry name" value="COILED-COIL DOMAIN-CONTAINING PROTEIN 144A-RELATED"/>
    <property type="match status" value="1"/>
</dbReference>
<reference evidence="5" key="3">
    <citation type="submission" date="2025-09" db="UniProtKB">
        <authorList>
            <consortium name="Ensembl"/>
        </authorList>
    </citation>
    <scope>IDENTIFICATION</scope>
</reference>
<evidence type="ECO:0000256" key="1">
    <source>
        <dbReference type="ARBA" id="ARBA00023054"/>
    </source>
</evidence>
<keyword evidence="1 2" id="KW-0175">Coiled coil</keyword>
<sequence length="421" mass="50455">NMFYEYERSNQKTRSRCEYEVNKVRQLESEKAELKSSLENIHDIKSALERNQLELQTEVTNLKFHLKQEQENRRNATMMYNTCQDKLRRMEEQHQLEVQERQNVELTLRNHELEMRTLLNNMKQVLLEDHIETQRQLAQERSTRALQESLLNNHLRRQQDIEEENQRNMSKSSENSLLNCFKSNVSLFWCKTSQLQVEDLSGQLEKEASRRSQLERLNEELKDQMASMTGRNYSNEQLERSKKQLEEEVLDLRRRVELAKVEHDQMEHYRRDAEEKARQEVQQKLEQVNLFLQTQAASQEALDRIKSANEVNLRSQLEQRIRELEEELSRAHSSQQDSLHQRESTRIELQRCHTLYADELRVRKSLELYNVKIKKKDQMMNITTTNCVCIFYYSHHQGLKSTQKVSLIQNRPCIRCDALIM</sequence>
<feature type="coiled-coil region" evidence="2">
    <location>
        <begin position="197"/>
        <end position="262"/>
    </location>
</feature>
<reference evidence="5" key="1">
    <citation type="submission" date="2020-06" db="EMBL/GenBank/DDBJ databases">
        <authorList>
            <consortium name="Wellcome Sanger Institute Data Sharing"/>
        </authorList>
    </citation>
    <scope>NUCLEOTIDE SEQUENCE [LARGE SCALE GENOMIC DNA]</scope>
</reference>
<proteinExistence type="predicted"/>
<dbReference type="PANTHER" id="PTHR22245:SF3">
    <property type="entry name" value="COILED-COIL DOMAIN-CONTAINING PROTEIN 144A-RELATED"/>
    <property type="match status" value="1"/>
</dbReference>
<evidence type="ECO:0000256" key="2">
    <source>
        <dbReference type="SAM" id="Coils"/>
    </source>
</evidence>
<dbReference type="Pfam" id="PF14915">
    <property type="entry name" value="CCDC144C"/>
    <property type="match status" value="1"/>
</dbReference>
<dbReference type="AlphaFoldDB" id="A0A8C5ELI6"/>
<evidence type="ECO:0000313" key="6">
    <source>
        <dbReference type="Proteomes" id="UP000694680"/>
    </source>
</evidence>
<protein>
    <submittedName>
        <fullName evidence="5">Uncharacterized protein</fullName>
    </submittedName>
</protein>
<dbReference type="Ensembl" id="ENSGWIT00000024986.1">
    <property type="protein sequence ID" value="ENSGWIP00000022805.1"/>
    <property type="gene ID" value="ENSGWIG00000012199.1"/>
</dbReference>
<keyword evidence="6" id="KW-1185">Reference proteome</keyword>
<organism evidence="5 6">
    <name type="scientific">Gouania willdenowi</name>
    <name type="common">Blunt-snouted clingfish</name>
    <name type="synonym">Lepadogaster willdenowi</name>
    <dbReference type="NCBI Taxonomy" id="441366"/>
    <lineage>
        <taxon>Eukaryota</taxon>
        <taxon>Metazoa</taxon>
        <taxon>Chordata</taxon>
        <taxon>Craniata</taxon>
        <taxon>Vertebrata</taxon>
        <taxon>Euteleostomi</taxon>
        <taxon>Actinopterygii</taxon>
        <taxon>Neopterygii</taxon>
        <taxon>Teleostei</taxon>
        <taxon>Neoteleostei</taxon>
        <taxon>Acanthomorphata</taxon>
        <taxon>Ovalentaria</taxon>
        <taxon>Blenniimorphae</taxon>
        <taxon>Blenniiformes</taxon>
        <taxon>Gobiesocoidei</taxon>
        <taxon>Gobiesocidae</taxon>
        <taxon>Gobiesocinae</taxon>
        <taxon>Gouania</taxon>
    </lineage>
</organism>
<evidence type="ECO:0000259" key="3">
    <source>
        <dbReference type="Pfam" id="PF12001"/>
    </source>
</evidence>
<dbReference type="Proteomes" id="UP000694680">
    <property type="component" value="Chromosome 6"/>
</dbReference>
<feature type="domain" description="CCDC144C-like coiled-coil" evidence="4">
    <location>
        <begin position="64"/>
        <end position="176"/>
    </location>
</feature>